<reference evidence="4 5" key="1">
    <citation type="submission" date="2013-10" db="EMBL/GenBank/DDBJ databases">
        <title>Complete genome sequence of Corynebacterium lactis DSM 45799(T), isolated from raw cow milk.</title>
        <authorList>
            <person name="Ruckert C."/>
            <person name="Albersmeier A."/>
            <person name="Lipski A."/>
            <person name="Kalinowski J."/>
        </authorList>
    </citation>
    <scope>NUCLEOTIDE SEQUENCE [LARGE SCALE GENOMIC DNA]</scope>
    <source>
        <strain evidence="4 5">RW2-5</strain>
    </source>
</reference>
<dbReference type="Pfam" id="PF00905">
    <property type="entry name" value="Transpeptidase"/>
    <property type="match status" value="1"/>
</dbReference>
<dbReference type="PANTHER" id="PTHR30627:SF24">
    <property type="entry name" value="PENICILLIN-BINDING PROTEIN 4B"/>
    <property type="match status" value="1"/>
</dbReference>
<dbReference type="InterPro" id="IPR012338">
    <property type="entry name" value="Beta-lactam/transpept-like"/>
</dbReference>
<evidence type="ECO:0000259" key="3">
    <source>
        <dbReference type="Pfam" id="PF05223"/>
    </source>
</evidence>
<keyword evidence="4" id="KW-0131">Cell cycle</keyword>
<dbReference type="Proteomes" id="UP000058446">
    <property type="component" value="Chromosome"/>
</dbReference>
<keyword evidence="1" id="KW-0732">Signal</keyword>
<dbReference type="PATRIC" id="fig|1408189.4.peg.1043"/>
<dbReference type="InterPro" id="IPR001460">
    <property type="entry name" value="PCN-bd_Tpept"/>
</dbReference>
<name>A0A0K2H0H5_9CORY</name>
<gene>
    <name evidence="4" type="ORF">CLAC_05245</name>
</gene>
<accession>A0A0K2H0H5</accession>
<dbReference type="Pfam" id="PF05223">
    <property type="entry name" value="MecA_N"/>
    <property type="match status" value="1"/>
</dbReference>
<dbReference type="InterPro" id="IPR050515">
    <property type="entry name" value="Beta-lactam/transpept"/>
</dbReference>
<dbReference type="GO" id="GO:0071972">
    <property type="term" value="F:peptidoglycan L,D-transpeptidase activity"/>
    <property type="evidence" value="ECO:0007669"/>
    <property type="project" value="TreeGrafter"/>
</dbReference>
<dbReference type="InterPro" id="IPR007887">
    <property type="entry name" value="MecA_N"/>
</dbReference>
<evidence type="ECO:0000313" key="4">
    <source>
        <dbReference type="EMBL" id="ALA67216.1"/>
    </source>
</evidence>
<feature type="domain" description="NTF2-like N-terminal transpeptidase" evidence="3">
    <location>
        <begin position="39"/>
        <end position="146"/>
    </location>
</feature>
<dbReference type="GO" id="GO:0046677">
    <property type="term" value="P:response to antibiotic"/>
    <property type="evidence" value="ECO:0007669"/>
    <property type="project" value="InterPro"/>
</dbReference>
<evidence type="ECO:0000256" key="1">
    <source>
        <dbReference type="SAM" id="SignalP"/>
    </source>
</evidence>
<feature type="chain" id="PRO_5005477180" evidence="1">
    <location>
        <begin position="28"/>
        <end position="619"/>
    </location>
</feature>
<evidence type="ECO:0000259" key="2">
    <source>
        <dbReference type="Pfam" id="PF00905"/>
    </source>
</evidence>
<dbReference type="PROSITE" id="PS51257">
    <property type="entry name" value="PROKAR_LIPOPROTEIN"/>
    <property type="match status" value="1"/>
</dbReference>
<organism evidence="4 5">
    <name type="scientific">Corynebacterium lactis RW2-5</name>
    <dbReference type="NCBI Taxonomy" id="1408189"/>
    <lineage>
        <taxon>Bacteria</taxon>
        <taxon>Bacillati</taxon>
        <taxon>Actinomycetota</taxon>
        <taxon>Actinomycetes</taxon>
        <taxon>Mycobacteriales</taxon>
        <taxon>Corynebacteriaceae</taxon>
        <taxon>Corynebacterium</taxon>
    </lineage>
</organism>
<dbReference type="KEGG" id="clw:CLAC_05245"/>
<dbReference type="OrthoDB" id="5241017at2"/>
<dbReference type="GO" id="GO:0005886">
    <property type="term" value="C:plasma membrane"/>
    <property type="evidence" value="ECO:0007669"/>
    <property type="project" value="TreeGrafter"/>
</dbReference>
<dbReference type="PANTHER" id="PTHR30627">
    <property type="entry name" value="PEPTIDOGLYCAN D,D-TRANSPEPTIDASE"/>
    <property type="match status" value="1"/>
</dbReference>
<dbReference type="GO" id="GO:0071555">
    <property type="term" value="P:cell wall organization"/>
    <property type="evidence" value="ECO:0007669"/>
    <property type="project" value="TreeGrafter"/>
</dbReference>
<sequence>MEHNARRSKAFRSLSALVLTGLVMSSAACTPRPDTGQSVLEDFLAAVGRGDIAAASALTDYPQAAKKDLGAATEGLQAAGLSFDVGEISADGTQSSADVAMNWALPNERHWVYDTTFTLTKTESGDKGWTLRWSPASLHPQLGRNQHPELRSIPAPRPSVVGSDGAALLEPGTVHRVIVDRDAISNVQSVVNRVATIVNNEMPQPEGQPPLLDARAVGEQAADGKGNFSVIILPASAPDRVKEALAAIEGVTVNDEAAMVRPDPGFAPDLMSRVERLVDEGDMGQDGWNIVAANNDGATVGTLYEMEPKVAPAIQASISKKVQDAAQKAVDTRSDAEAMIVALQPSTGKILAVAQTEKADEKGDLALMGQFPPGSTYKIVTAAAGIQNQGLNSGSTVPCPGSMEIGPRIVTNYNGSGVGDTSLSDAFARSCNTTFGNIAHQLEPGKFKAESQQFGIGINYHIAGLDTITGSVSDGRDEVERIDAGYGQGNDLASPFGMALVSATVATGRTPTPSLVPTAGTWQSAASKPIAPEVLENLRTLMRSVVTSGTGTAIAGRGEVYAKTGEAEVNGGSHAWFTGYRDDLAFATLIVKGGGSEHAVAVTDRFFANLDEGAGAAGE</sequence>
<protein>
    <submittedName>
        <fullName evidence="4">Cell division protein FtsI</fullName>
    </submittedName>
</protein>
<dbReference type="RefSeq" id="WP_053411987.1">
    <property type="nucleotide sequence ID" value="NZ_CP006841.1"/>
</dbReference>
<evidence type="ECO:0000313" key="5">
    <source>
        <dbReference type="Proteomes" id="UP000058446"/>
    </source>
</evidence>
<keyword evidence="5" id="KW-1185">Reference proteome</keyword>
<proteinExistence type="predicted"/>
<dbReference type="Gene3D" id="3.40.710.10">
    <property type="entry name" value="DD-peptidase/beta-lactamase superfamily"/>
    <property type="match status" value="1"/>
</dbReference>
<dbReference type="GO" id="GO:0008658">
    <property type="term" value="F:penicillin binding"/>
    <property type="evidence" value="ECO:0007669"/>
    <property type="project" value="InterPro"/>
</dbReference>
<dbReference type="EMBL" id="CP006841">
    <property type="protein sequence ID" value="ALA67216.1"/>
    <property type="molecule type" value="Genomic_DNA"/>
</dbReference>
<dbReference type="GO" id="GO:0051301">
    <property type="term" value="P:cell division"/>
    <property type="evidence" value="ECO:0007669"/>
    <property type="project" value="UniProtKB-KW"/>
</dbReference>
<dbReference type="SUPFAM" id="SSF56601">
    <property type="entry name" value="beta-lactamase/transpeptidase-like"/>
    <property type="match status" value="1"/>
</dbReference>
<feature type="domain" description="Penicillin-binding protein transpeptidase" evidence="2">
    <location>
        <begin position="339"/>
        <end position="600"/>
    </location>
</feature>
<feature type="signal peptide" evidence="1">
    <location>
        <begin position="1"/>
        <end position="27"/>
    </location>
</feature>
<dbReference type="AlphaFoldDB" id="A0A0K2H0H5"/>
<dbReference type="STRING" id="1408189.CLAC_05245"/>
<keyword evidence="4" id="KW-0132">Cell division</keyword>